<feature type="chain" id="PRO_5037733717" description="Secreted protein" evidence="1">
    <location>
        <begin position="25"/>
        <end position="77"/>
    </location>
</feature>
<gene>
    <name evidence="2" type="ORF">GCM10011390_38780</name>
</gene>
<evidence type="ECO:0000313" key="3">
    <source>
        <dbReference type="Proteomes" id="UP000644699"/>
    </source>
</evidence>
<keyword evidence="3" id="KW-1185">Reference proteome</keyword>
<dbReference type="EMBL" id="BMIQ01000007">
    <property type="protein sequence ID" value="GGE15948.1"/>
    <property type="molecule type" value="Genomic_DNA"/>
</dbReference>
<accession>A0A916ZXC6</accession>
<organism evidence="2 3">
    <name type="scientific">Aureimonas endophytica</name>
    <dbReference type="NCBI Taxonomy" id="2027858"/>
    <lineage>
        <taxon>Bacteria</taxon>
        <taxon>Pseudomonadati</taxon>
        <taxon>Pseudomonadota</taxon>
        <taxon>Alphaproteobacteria</taxon>
        <taxon>Hyphomicrobiales</taxon>
        <taxon>Aurantimonadaceae</taxon>
        <taxon>Aureimonas</taxon>
    </lineage>
</organism>
<evidence type="ECO:0000256" key="1">
    <source>
        <dbReference type="SAM" id="SignalP"/>
    </source>
</evidence>
<dbReference type="RefSeq" id="WP_188911515.1">
    <property type="nucleotide sequence ID" value="NZ_BMIQ01000007.1"/>
</dbReference>
<sequence>MRHLLAAALIAVTAPLAVGSVAQADTTRVIVKETTHHRGPPHRPHRVVDRRNHDCFTKRVVTHVHGERIVKTTRVCR</sequence>
<comment type="caution">
    <text evidence="2">The sequence shown here is derived from an EMBL/GenBank/DDBJ whole genome shotgun (WGS) entry which is preliminary data.</text>
</comment>
<keyword evidence="1" id="KW-0732">Signal</keyword>
<evidence type="ECO:0008006" key="4">
    <source>
        <dbReference type="Google" id="ProtNLM"/>
    </source>
</evidence>
<reference evidence="2" key="1">
    <citation type="journal article" date="2014" name="Int. J. Syst. Evol. Microbiol.">
        <title>Complete genome sequence of Corynebacterium casei LMG S-19264T (=DSM 44701T), isolated from a smear-ripened cheese.</title>
        <authorList>
            <consortium name="US DOE Joint Genome Institute (JGI-PGF)"/>
            <person name="Walter F."/>
            <person name="Albersmeier A."/>
            <person name="Kalinowski J."/>
            <person name="Ruckert C."/>
        </authorList>
    </citation>
    <scope>NUCLEOTIDE SEQUENCE</scope>
    <source>
        <strain evidence="2">CGMCC 1.15367</strain>
    </source>
</reference>
<proteinExistence type="predicted"/>
<feature type="signal peptide" evidence="1">
    <location>
        <begin position="1"/>
        <end position="24"/>
    </location>
</feature>
<dbReference type="Proteomes" id="UP000644699">
    <property type="component" value="Unassembled WGS sequence"/>
</dbReference>
<name>A0A916ZXC6_9HYPH</name>
<dbReference type="AlphaFoldDB" id="A0A916ZXC6"/>
<reference evidence="2" key="2">
    <citation type="submission" date="2020-09" db="EMBL/GenBank/DDBJ databases">
        <authorList>
            <person name="Sun Q."/>
            <person name="Zhou Y."/>
        </authorList>
    </citation>
    <scope>NUCLEOTIDE SEQUENCE</scope>
    <source>
        <strain evidence="2">CGMCC 1.15367</strain>
    </source>
</reference>
<protein>
    <recommendedName>
        <fullName evidence="4">Secreted protein</fullName>
    </recommendedName>
</protein>
<evidence type="ECO:0000313" key="2">
    <source>
        <dbReference type="EMBL" id="GGE15948.1"/>
    </source>
</evidence>